<evidence type="ECO:0000256" key="5">
    <source>
        <dbReference type="ARBA" id="ARBA00022884"/>
    </source>
</evidence>
<evidence type="ECO:0000256" key="8">
    <source>
        <dbReference type="ARBA" id="ARBA00035251"/>
    </source>
</evidence>
<dbReference type="AlphaFoldDB" id="A0A3G3MG82"/>
<protein>
    <recommendedName>
        <fullName evidence="8">Small ribosomal subunit protein uS17c</fullName>
    </recommendedName>
    <alternativeName>
        <fullName evidence="9">30S ribosomal protein S17, chloroplastic</fullName>
    </alternativeName>
</protein>
<dbReference type="PROSITE" id="PS00056">
    <property type="entry name" value="RIBOSOMAL_S17"/>
    <property type="match status" value="1"/>
</dbReference>
<dbReference type="PANTHER" id="PTHR10744">
    <property type="entry name" value="40S RIBOSOMAL PROTEIN S11 FAMILY MEMBER"/>
    <property type="match status" value="1"/>
</dbReference>
<gene>
    <name evidence="11" type="primary">rps17</name>
</gene>
<keyword evidence="4" id="KW-0699">rRNA-binding</keyword>
<name>A0A3G3MG82_9FLOR</name>
<dbReference type="SUPFAM" id="SSF50249">
    <property type="entry name" value="Nucleic acid-binding proteins"/>
    <property type="match status" value="1"/>
</dbReference>
<dbReference type="PRINTS" id="PR00973">
    <property type="entry name" value="RIBOSOMALS17"/>
</dbReference>
<dbReference type="InterPro" id="IPR012340">
    <property type="entry name" value="NA-bd_OB-fold"/>
</dbReference>
<evidence type="ECO:0000256" key="6">
    <source>
        <dbReference type="ARBA" id="ARBA00022980"/>
    </source>
</evidence>
<dbReference type="InterPro" id="IPR019979">
    <property type="entry name" value="Ribosomal_uS17_CS"/>
</dbReference>
<accession>A0A3G3MG82</accession>
<evidence type="ECO:0000256" key="4">
    <source>
        <dbReference type="ARBA" id="ARBA00022730"/>
    </source>
</evidence>
<dbReference type="Pfam" id="PF00366">
    <property type="entry name" value="Ribosomal_S17"/>
    <property type="match status" value="1"/>
</dbReference>
<dbReference type="InterPro" id="IPR019984">
    <property type="entry name" value="Ribosomal_uS17_bact/chlr"/>
</dbReference>
<dbReference type="Gene3D" id="2.40.50.140">
    <property type="entry name" value="Nucleic acid-binding proteins"/>
    <property type="match status" value="1"/>
</dbReference>
<dbReference type="HAMAP" id="MF_01345_B">
    <property type="entry name" value="Ribosomal_uS17_B"/>
    <property type="match status" value="1"/>
</dbReference>
<evidence type="ECO:0000256" key="3">
    <source>
        <dbReference type="ARBA" id="ARBA00011458"/>
    </source>
</evidence>
<sequence>MPIKEVIGKVISNKMDKTITVAVIKKISHKKYNKVLSKTKKYYVHDEQNSYSIGDIVKIQEIRPISKNKCWKVIKKINH</sequence>
<keyword evidence="6 10" id="KW-0689">Ribosomal protein</keyword>
<geneLocation type="plastid" evidence="11"/>
<evidence type="ECO:0000256" key="2">
    <source>
        <dbReference type="ARBA" id="ARBA00010254"/>
    </source>
</evidence>
<proteinExistence type="inferred from homology"/>
<evidence type="ECO:0000256" key="9">
    <source>
        <dbReference type="ARBA" id="ARBA00035308"/>
    </source>
</evidence>
<dbReference type="EMBL" id="MH281627">
    <property type="protein sequence ID" value="AYR05828.1"/>
    <property type="molecule type" value="Genomic_DNA"/>
</dbReference>
<comment type="subunit">
    <text evidence="3">Part of the 30S ribosomal subunit.</text>
</comment>
<dbReference type="NCBIfam" id="NF004123">
    <property type="entry name" value="PRK05610.1"/>
    <property type="match status" value="1"/>
</dbReference>
<evidence type="ECO:0000256" key="1">
    <source>
        <dbReference type="ARBA" id="ARBA00002932"/>
    </source>
</evidence>
<keyword evidence="11" id="KW-0934">Plastid</keyword>
<keyword evidence="7 10" id="KW-0687">Ribonucleoprotein</keyword>
<evidence type="ECO:0000256" key="10">
    <source>
        <dbReference type="RuleBase" id="RU003872"/>
    </source>
</evidence>
<dbReference type="CDD" id="cd00364">
    <property type="entry name" value="Ribosomal_uS17"/>
    <property type="match status" value="1"/>
</dbReference>
<dbReference type="GO" id="GO:0003735">
    <property type="term" value="F:structural constituent of ribosome"/>
    <property type="evidence" value="ECO:0007669"/>
    <property type="project" value="InterPro"/>
</dbReference>
<dbReference type="GO" id="GO:0019843">
    <property type="term" value="F:rRNA binding"/>
    <property type="evidence" value="ECO:0007669"/>
    <property type="project" value="UniProtKB-KW"/>
</dbReference>
<dbReference type="GO" id="GO:0022627">
    <property type="term" value="C:cytosolic small ribosomal subunit"/>
    <property type="evidence" value="ECO:0007669"/>
    <property type="project" value="TreeGrafter"/>
</dbReference>
<comment type="function">
    <text evidence="1">One of the primary rRNA binding proteins, it binds specifically to the 5'-end of 16S ribosomal RNA.</text>
</comment>
<evidence type="ECO:0000256" key="7">
    <source>
        <dbReference type="ARBA" id="ARBA00023274"/>
    </source>
</evidence>
<organism evidence="11">
    <name type="scientific">Lithothamnion sp</name>
    <dbReference type="NCBI Taxonomy" id="1940749"/>
    <lineage>
        <taxon>Eukaryota</taxon>
        <taxon>Rhodophyta</taxon>
        <taxon>Florideophyceae</taxon>
        <taxon>Corallinophycidae</taxon>
        <taxon>Hapalidiales</taxon>
        <taxon>Hapalidiaceae</taxon>
        <taxon>Melobesioideae</taxon>
        <taxon>Lithothamnion</taxon>
    </lineage>
</organism>
<evidence type="ECO:0000313" key="11">
    <source>
        <dbReference type="EMBL" id="AYR05828.1"/>
    </source>
</evidence>
<comment type="similarity">
    <text evidence="2 10">Belongs to the universal ribosomal protein uS17 family.</text>
</comment>
<reference evidence="11" key="1">
    <citation type="journal article" date="2018" name="Genome Biol. Evol.">
        <title>Mitochondrial and Plastid Genomes from Coralline Red Algae Provide Insights into the Incongruent Evolutionary Histories of Organelles.</title>
        <authorList>
            <person name="Lee J."/>
            <person name="Song H.J."/>
            <person name="In Park S."/>
            <person name="Lee Y.M."/>
            <person name="Jeong S.Y."/>
            <person name="Oh Cho T."/>
            <person name="Kim J.H."/>
            <person name="Choi H.G."/>
            <person name="Choi C.G."/>
            <person name="Nelson W.A."/>
            <person name="Fredericq S."/>
            <person name="Bhattacharya D."/>
            <person name="Su Yoon H."/>
        </authorList>
    </citation>
    <scope>NUCLEOTIDE SEQUENCE</scope>
</reference>
<dbReference type="GO" id="GO:0006412">
    <property type="term" value="P:translation"/>
    <property type="evidence" value="ECO:0007669"/>
    <property type="project" value="InterPro"/>
</dbReference>
<dbReference type="NCBIfam" id="TIGR03635">
    <property type="entry name" value="uS17_bact"/>
    <property type="match status" value="1"/>
</dbReference>
<keyword evidence="5" id="KW-0694">RNA-binding</keyword>
<dbReference type="PANTHER" id="PTHR10744:SF1">
    <property type="entry name" value="SMALL RIBOSOMAL SUBUNIT PROTEIN US17M"/>
    <property type="match status" value="1"/>
</dbReference>
<dbReference type="InterPro" id="IPR000266">
    <property type="entry name" value="Ribosomal_uS17"/>
</dbReference>